<proteinExistence type="predicted"/>
<evidence type="ECO:0000259" key="1">
    <source>
        <dbReference type="Pfam" id="PF05598"/>
    </source>
</evidence>
<protein>
    <submittedName>
        <fullName evidence="2">IS5/IS1182 family transposase</fullName>
    </submittedName>
</protein>
<feature type="domain" description="Transposase InsH N-terminal" evidence="1">
    <location>
        <begin position="17"/>
        <end position="49"/>
    </location>
</feature>
<evidence type="ECO:0000313" key="2">
    <source>
        <dbReference type="EMBL" id="MEQ2558910.1"/>
    </source>
</evidence>
<feature type="non-terminal residue" evidence="2">
    <location>
        <position position="50"/>
    </location>
</feature>
<dbReference type="Proteomes" id="UP001454489">
    <property type="component" value="Unassembled WGS sequence"/>
</dbReference>
<dbReference type="Pfam" id="PF05598">
    <property type="entry name" value="DUF772"/>
    <property type="match status" value="1"/>
</dbReference>
<name>A0ABV1HHC4_9FIRM</name>
<comment type="caution">
    <text evidence="2">The sequence shown here is derived from an EMBL/GenBank/DDBJ whole genome shotgun (WGS) entry which is preliminary data.</text>
</comment>
<dbReference type="InterPro" id="IPR008490">
    <property type="entry name" value="Transposase_InsH_N"/>
</dbReference>
<keyword evidence="3" id="KW-1185">Reference proteome</keyword>
<organism evidence="2 3">
    <name type="scientific">Maccoyibacter intestinihominis</name>
    <dbReference type="NCBI Taxonomy" id="3133499"/>
    <lineage>
        <taxon>Bacteria</taxon>
        <taxon>Bacillati</taxon>
        <taxon>Bacillota</taxon>
        <taxon>Clostridia</taxon>
        <taxon>Lachnospirales</taxon>
        <taxon>Lachnospiraceae</taxon>
        <taxon>Maccoyibacter</taxon>
    </lineage>
</organism>
<evidence type="ECO:0000313" key="3">
    <source>
        <dbReference type="Proteomes" id="UP001454489"/>
    </source>
</evidence>
<gene>
    <name evidence="2" type="ORF">WMO43_13775</name>
</gene>
<dbReference type="EMBL" id="JBBMEX010000022">
    <property type="protein sequence ID" value="MEQ2558910.1"/>
    <property type="molecule type" value="Genomic_DNA"/>
</dbReference>
<reference evidence="2 3" key="1">
    <citation type="submission" date="2024-03" db="EMBL/GenBank/DDBJ databases">
        <title>Human intestinal bacterial collection.</title>
        <authorList>
            <person name="Pauvert C."/>
            <person name="Hitch T.C.A."/>
            <person name="Clavel T."/>
        </authorList>
    </citation>
    <scope>NUCLEOTIDE SEQUENCE [LARGE SCALE GENOMIC DNA]</scope>
    <source>
        <strain evidence="2 3">CLA-AA-H185</strain>
    </source>
</reference>
<accession>A0ABV1HHC4</accession>
<sequence length="50" mass="6029">MMTQETEKVRKQMQIVCIDDLVPQNHLLRIIDKAIDWSFIYDLVRDTYSD</sequence>